<dbReference type="EMBL" id="LGPB01000131">
    <property type="protein sequence ID" value="KRG11142.1"/>
    <property type="molecule type" value="Genomic_DNA"/>
</dbReference>
<sequence>MLLLSLFSFLHLSPIPAQACSCAELPGVEEEFERSTAVFSGKVIDIREKTNSAGFNYKSILFQVIQTWKGVNETQVIITTGLGGGDCGFAFKEGQEYLVYAYESDMYVEKALSTVICDRTNELRLLEEDLASLDEGQAPREQLDLTEEQEDEQEGIHEKRTLSSWYVILLGVLLVVGLLALIYRRKRI</sequence>
<dbReference type="STRING" id="217031.ABB05_13865"/>
<evidence type="ECO:0000313" key="4">
    <source>
        <dbReference type="EMBL" id="OAK69167.1"/>
    </source>
</evidence>
<name>A0A0Q9XSK4_9BACI</name>
<organism evidence="3 5">
    <name type="scientific">Lederbergia galactosidilytica</name>
    <dbReference type="NCBI Taxonomy" id="217031"/>
    <lineage>
        <taxon>Bacteria</taxon>
        <taxon>Bacillati</taxon>
        <taxon>Bacillota</taxon>
        <taxon>Bacilli</taxon>
        <taxon>Bacillales</taxon>
        <taxon>Bacillaceae</taxon>
        <taxon>Lederbergia</taxon>
    </lineage>
</organism>
<gene>
    <name evidence="4" type="ORF">ABB05_13865</name>
    <name evidence="3" type="ORF">ACA29_19485</name>
</gene>
<reference evidence="4 6" key="1">
    <citation type="submission" date="2015-05" db="EMBL/GenBank/DDBJ databases">
        <title>Comparison of genome.</title>
        <authorList>
            <person name="Zheng Z."/>
            <person name="Sun M."/>
        </authorList>
    </citation>
    <scope>NUCLEOTIDE SEQUENCE [LARGE SCALE GENOMIC DNA]</scope>
    <source>
        <strain evidence="4 6">G25-74</strain>
    </source>
</reference>
<evidence type="ECO:0000313" key="5">
    <source>
        <dbReference type="Proteomes" id="UP000053881"/>
    </source>
</evidence>
<accession>A0A0Q9XSK4</accession>
<feature type="signal peptide" evidence="2">
    <location>
        <begin position="1"/>
        <end position="19"/>
    </location>
</feature>
<dbReference type="Proteomes" id="UP000053881">
    <property type="component" value="Unassembled WGS sequence"/>
</dbReference>
<dbReference type="Proteomes" id="UP000077881">
    <property type="component" value="Unassembled WGS sequence"/>
</dbReference>
<dbReference type="Gene3D" id="2.40.50.120">
    <property type="match status" value="1"/>
</dbReference>
<keyword evidence="1" id="KW-0812">Transmembrane</keyword>
<keyword evidence="2" id="KW-0732">Signal</keyword>
<evidence type="ECO:0000256" key="2">
    <source>
        <dbReference type="SAM" id="SignalP"/>
    </source>
</evidence>
<comment type="caution">
    <text evidence="3">The sequence shown here is derived from an EMBL/GenBank/DDBJ whole genome shotgun (WGS) entry which is preliminary data.</text>
</comment>
<dbReference type="EMBL" id="LDJR01000054">
    <property type="protein sequence ID" value="OAK69167.1"/>
    <property type="molecule type" value="Genomic_DNA"/>
</dbReference>
<keyword evidence="6" id="KW-1185">Reference proteome</keyword>
<dbReference type="PATRIC" id="fig|217031.4.peg.6586"/>
<protein>
    <recommendedName>
        <fullName evidence="7">Tissue inhibitor of metalloproteinase</fullName>
    </recommendedName>
</protein>
<proteinExistence type="predicted"/>
<dbReference type="AlphaFoldDB" id="A0A0Q9XSK4"/>
<dbReference type="InterPro" id="IPR008993">
    <property type="entry name" value="TIMP-like_OB-fold"/>
</dbReference>
<feature type="transmembrane region" description="Helical" evidence="1">
    <location>
        <begin position="165"/>
        <end position="183"/>
    </location>
</feature>
<keyword evidence="1" id="KW-0472">Membrane</keyword>
<evidence type="ECO:0000256" key="1">
    <source>
        <dbReference type="SAM" id="Phobius"/>
    </source>
</evidence>
<dbReference type="SUPFAM" id="SSF50242">
    <property type="entry name" value="TIMP-like"/>
    <property type="match status" value="1"/>
</dbReference>
<reference evidence="3 5" key="2">
    <citation type="submission" date="2015-06" db="EMBL/GenBank/DDBJ databases">
        <title>Genome sequencing project of Bacillus galactosidilyticus PL133.</title>
        <authorList>
            <person name="Gaiero J."/>
            <person name="Nicol R."/>
            <person name="Habash M."/>
        </authorList>
    </citation>
    <scope>NUCLEOTIDE SEQUENCE [LARGE SCALE GENOMIC DNA]</scope>
    <source>
        <strain evidence="3 5">PL133</strain>
    </source>
</reference>
<feature type="chain" id="PRO_5014238561" description="Tissue inhibitor of metalloproteinase" evidence="2">
    <location>
        <begin position="20"/>
        <end position="188"/>
    </location>
</feature>
<keyword evidence="1" id="KW-1133">Transmembrane helix</keyword>
<evidence type="ECO:0000313" key="6">
    <source>
        <dbReference type="Proteomes" id="UP000077881"/>
    </source>
</evidence>
<evidence type="ECO:0000313" key="3">
    <source>
        <dbReference type="EMBL" id="KRG11142.1"/>
    </source>
</evidence>
<evidence type="ECO:0008006" key="7">
    <source>
        <dbReference type="Google" id="ProtNLM"/>
    </source>
</evidence>